<sequence length="85" mass="9840">MKILSYRTIIQRDGKRYHGFVPMLPGCHTDGKTIEETRKNLKEVIKLWIETSESMGWKIPVDESVESIESVELDNDLDKNLLSYA</sequence>
<dbReference type="Gene3D" id="3.30.160.250">
    <property type="match status" value="1"/>
</dbReference>
<evidence type="ECO:0000313" key="1">
    <source>
        <dbReference type="EMBL" id="OGK40801.1"/>
    </source>
</evidence>
<name>A0A1F7IBR3_9BACT</name>
<organism evidence="1 2">
    <name type="scientific">Candidatus Roizmanbacteria bacterium RIFCSPLOWO2_01_FULL_37_12</name>
    <dbReference type="NCBI Taxonomy" id="1802056"/>
    <lineage>
        <taxon>Bacteria</taxon>
        <taxon>Candidatus Roizmaniibacteriota</taxon>
    </lineage>
</organism>
<protein>
    <submittedName>
        <fullName evidence="1">Uncharacterized protein</fullName>
    </submittedName>
</protein>
<dbReference type="EMBL" id="MGAG01000018">
    <property type="protein sequence ID" value="OGK40801.1"/>
    <property type="molecule type" value="Genomic_DNA"/>
</dbReference>
<dbReference type="InterPro" id="IPR035069">
    <property type="entry name" value="TTHA1013/TTHA0281-like"/>
</dbReference>
<dbReference type="InterPro" id="IPR051404">
    <property type="entry name" value="TA_system_antitoxin"/>
</dbReference>
<comment type="caution">
    <text evidence="1">The sequence shown here is derived from an EMBL/GenBank/DDBJ whole genome shotgun (WGS) entry which is preliminary data.</text>
</comment>
<dbReference type="PANTHER" id="PTHR34504:SF2">
    <property type="entry name" value="UPF0150 PROTEIN SSL0259"/>
    <property type="match status" value="1"/>
</dbReference>
<reference evidence="1 2" key="1">
    <citation type="journal article" date="2016" name="Nat. Commun.">
        <title>Thousands of microbial genomes shed light on interconnected biogeochemical processes in an aquifer system.</title>
        <authorList>
            <person name="Anantharaman K."/>
            <person name="Brown C.T."/>
            <person name="Hug L.A."/>
            <person name="Sharon I."/>
            <person name="Castelle C.J."/>
            <person name="Probst A.J."/>
            <person name="Thomas B.C."/>
            <person name="Singh A."/>
            <person name="Wilkins M.J."/>
            <person name="Karaoz U."/>
            <person name="Brodie E.L."/>
            <person name="Williams K.H."/>
            <person name="Hubbard S.S."/>
            <person name="Banfield J.F."/>
        </authorList>
    </citation>
    <scope>NUCLEOTIDE SEQUENCE [LARGE SCALE GENOMIC DNA]</scope>
</reference>
<dbReference type="STRING" id="1802056.A2954_05690"/>
<evidence type="ECO:0000313" key="2">
    <source>
        <dbReference type="Proteomes" id="UP000177698"/>
    </source>
</evidence>
<dbReference type="SUPFAM" id="SSF143100">
    <property type="entry name" value="TTHA1013/TTHA0281-like"/>
    <property type="match status" value="1"/>
</dbReference>
<accession>A0A1F7IBR3</accession>
<dbReference type="PANTHER" id="PTHR34504">
    <property type="entry name" value="ANTITOXIN HICB"/>
    <property type="match status" value="1"/>
</dbReference>
<dbReference type="Proteomes" id="UP000177698">
    <property type="component" value="Unassembled WGS sequence"/>
</dbReference>
<gene>
    <name evidence="1" type="ORF">A2954_05690</name>
</gene>
<proteinExistence type="predicted"/>
<dbReference type="InterPro" id="IPR049389">
    <property type="entry name" value="TTHA0281-like"/>
</dbReference>
<dbReference type="AlphaFoldDB" id="A0A1F7IBR3"/>
<dbReference type="Pfam" id="PF21748">
    <property type="entry name" value="UPF0150"/>
    <property type="match status" value="1"/>
</dbReference>